<dbReference type="PROSITE" id="PS51257">
    <property type="entry name" value="PROKAR_LIPOPROTEIN"/>
    <property type="match status" value="1"/>
</dbReference>
<evidence type="ECO:0008006" key="4">
    <source>
        <dbReference type="Google" id="ProtNLM"/>
    </source>
</evidence>
<dbReference type="RefSeq" id="WP_090903707.1">
    <property type="nucleotide sequence ID" value="NZ_QGTZ01000003.1"/>
</dbReference>
<accession>A0A855YBN9</accession>
<name>A0A855YBN9_9BACL</name>
<evidence type="ECO:0000256" key="1">
    <source>
        <dbReference type="SAM" id="SignalP"/>
    </source>
</evidence>
<evidence type="ECO:0000313" key="2">
    <source>
        <dbReference type="EMBL" id="PWW43294.1"/>
    </source>
</evidence>
<dbReference type="EMBL" id="QGTZ01000003">
    <property type="protein sequence ID" value="PWW43294.1"/>
    <property type="molecule type" value="Genomic_DNA"/>
</dbReference>
<gene>
    <name evidence="2" type="ORF">DET56_103342</name>
</gene>
<protein>
    <recommendedName>
        <fullName evidence="4">Lipoprotein</fullName>
    </recommendedName>
</protein>
<organism evidence="2 3">
    <name type="scientific">Paenibacillus pabuli</name>
    <dbReference type="NCBI Taxonomy" id="1472"/>
    <lineage>
        <taxon>Bacteria</taxon>
        <taxon>Bacillati</taxon>
        <taxon>Bacillota</taxon>
        <taxon>Bacilli</taxon>
        <taxon>Bacillales</taxon>
        <taxon>Paenibacillaceae</taxon>
        <taxon>Paenibacillus</taxon>
    </lineage>
</organism>
<dbReference type="Proteomes" id="UP000247078">
    <property type="component" value="Unassembled WGS sequence"/>
</dbReference>
<keyword evidence="1" id="KW-0732">Signal</keyword>
<proteinExistence type="predicted"/>
<reference evidence="2 3" key="1">
    <citation type="submission" date="2018-05" db="EMBL/GenBank/DDBJ databases">
        <title>Freshwater and sediment microbial communities from various areas in North America, analyzing microbe dynamics in response to fracking.</title>
        <authorList>
            <person name="Lamendella R."/>
        </authorList>
    </citation>
    <scope>NUCLEOTIDE SEQUENCE [LARGE SCALE GENOMIC DNA]</scope>
    <source>
        <strain evidence="2 3">DB-3</strain>
    </source>
</reference>
<evidence type="ECO:0000313" key="3">
    <source>
        <dbReference type="Proteomes" id="UP000247078"/>
    </source>
</evidence>
<feature type="signal peptide" evidence="1">
    <location>
        <begin position="1"/>
        <end position="18"/>
    </location>
</feature>
<feature type="chain" id="PRO_5038754280" description="Lipoprotein" evidence="1">
    <location>
        <begin position="19"/>
        <end position="224"/>
    </location>
</feature>
<sequence length="224" mass="25575">MKRVYLLLLILLTLSACEQTNTSTDQDDTAVAVRDIDVKDAKNIQIPKSTKGGSTKNASDFVAEDKSVLSAEDFETAYQMCAQALSEYYKAIWNGTDIDLDTYIDNENLKQYTQNKITSQYGLFRKNKLTYNQVTDVDIDAEKADFYERDQRFFYFKLNAHVKKDLGNFAEPTEFLVQNLNGKLVIVDWYTGAKDSYDSTVRGENQIIDNPDIWDELGIGKSIY</sequence>
<dbReference type="AlphaFoldDB" id="A0A855YBN9"/>
<comment type="caution">
    <text evidence="2">The sequence shown here is derived from an EMBL/GenBank/DDBJ whole genome shotgun (WGS) entry which is preliminary data.</text>
</comment>